<feature type="compositionally biased region" description="Basic and acidic residues" evidence="2">
    <location>
        <begin position="26"/>
        <end position="37"/>
    </location>
</feature>
<dbReference type="GeneTree" id="ENSGT00940000157601"/>
<accession>A0AAQ4NX17</accession>
<reference evidence="3 4" key="1">
    <citation type="journal article" date="2021" name="G3 (Bethesda)">
        <title>Improved contiguity of the threespine stickleback genome using long-read sequencing.</title>
        <authorList>
            <person name="Nath S."/>
            <person name="Shaw D.E."/>
            <person name="White M.A."/>
        </authorList>
    </citation>
    <scope>NUCLEOTIDE SEQUENCE [LARGE SCALE GENOMIC DNA]</scope>
    <source>
        <strain evidence="3 4">Lake Benthic</strain>
    </source>
</reference>
<feature type="compositionally biased region" description="Acidic residues" evidence="2">
    <location>
        <begin position="222"/>
        <end position="240"/>
    </location>
</feature>
<dbReference type="Proteomes" id="UP000007635">
    <property type="component" value="Chromosome XVII"/>
</dbReference>
<evidence type="ECO:0000256" key="2">
    <source>
        <dbReference type="SAM" id="MobiDB-lite"/>
    </source>
</evidence>
<feature type="region of interest" description="Disordered" evidence="2">
    <location>
        <begin position="208"/>
        <end position="284"/>
    </location>
</feature>
<dbReference type="Ensembl" id="ENSGACT00000061425.1">
    <property type="protein sequence ID" value="ENSGACP00000031239.1"/>
    <property type="gene ID" value="ENSGACG00000003636.2"/>
</dbReference>
<feature type="compositionally biased region" description="Acidic residues" evidence="2">
    <location>
        <begin position="247"/>
        <end position="261"/>
    </location>
</feature>
<dbReference type="AlphaFoldDB" id="A0AAQ4NX17"/>
<protein>
    <submittedName>
        <fullName evidence="3">RALY heterogeneous nuclear ribonucleoprotein</fullName>
    </submittedName>
</protein>
<keyword evidence="4" id="KW-1185">Reference proteome</keyword>
<reference evidence="3" key="2">
    <citation type="submission" date="2025-08" db="UniProtKB">
        <authorList>
            <consortium name="Ensembl"/>
        </authorList>
    </citation>
    <scope>IDENTIFICATION</scope>
</reference>
<dbReference type="PANTHER" id="PTHR13968">
    <property type="entry name" value="HETEROGENEOUS NUCLEAR RIBONUCLEOPROTEIN"/>
    <property type="match status" value="1"/>
</dbReference>
<dbReference type="InterPro" id="IPR051186">
    <property type="entry name" value="RRM_HNRPC/RALY_subfam"/>
</dbReference>
<dbReference type="GO" id="GO:0005634">
    <property type="term" value="C:nucleus"/>
    <property type="evidence" value="ECO:0007669"/>
    <property type="project" value="TreeGrafter"/>
</dbReference>
<feature type="compositionally biased region" description="Polar residues" evidence="2">
    <location>
        <begin position="270"/>
        <end position="284"/>
    </location>
</feature>
<dbReference type="GO" id="GO:0003723">
    <property type="term" value="F:RNA binding"/>
    <property type="evidence" value="ECO:0007669"/>
    <property type="project" value="UniProtKB-KW"/>
</dbReference>
<feature type="region of interest" description="Disordered" evidence="2">
    <location>
        <begin position="1"/>
        <end position="46"/>
    </location>
</feature>
<keyword evidence="1" id="KW-0694">RNA-binding</keyword>
<reference evidence="3" key="3">
    <citation type="submission" date="2025-09" db="UniProtKB">
        <authorList>
            <consortium name="Ensembl"/>
        </authorList>
    </citation>
    <scope>IDENTIFICATION</scope>
</reference>
<evidence type="ECO:0000313" key="4">
    <source>
        <dbReference type="Proteomes" id="UP000007635"/>
    </source>
</evidence>
<sequence length="284" mass="32033">MSAPPSARGPPRWTFTGGKIKGRKPTRGEDKRTDGRTRGGSFSRSKPVSFTVKDKVCPCVRLHVCVCLRQRSRTRKPDINMAGEPRPSRPKVLKRSAASLYSGYELDCDYYRDDFYDRLFEYHGRVSPVPRALPVKRPRAALPLVRRVKSLPVRLLSRNASIFPASNKQRPVKGAELQAIKAELTQIKTNIEALLGRLEQITEDTHIASSARRKAGGLQSEELWEEAEESSSELEDEDEELRQNSGAEDEEEGEEEQEEEAEHTQDNTCDHMTNTSSEVDPSRP</sequence>
<organism evidence="3 4">
    <name type="scientific">Gasterosteus aculeatus aculeatus</name>
    <name type="common">three-spined stickleback</name>
    <dbReference type="NCBI Taxonomy" id="481459"/>
    <lineage>
        <taxon>Eukaryota</taxon>
        <taxon>Metazoa</taxon>
        <taxon>Chordata</taxon>
        <taxon>Craniata</taxon>
        <taxon>Vertebrata</taxon>
        <taxon>Euteleostomi</taxon>
        <taxon>Actinopterygii</taxon>
        <taxon>Neopterygii</taxon>
        <taxon>Teleostei</taxon>
        <taxon>Neoteleostei</taxon>
        <taxon>Acanthomorphata</taxon>
        <taxon>Eupercaria</taxon>
        <taxon>Perciformes</taxon>
        <taxon>Cottioidei</taxon>
        <taxon>Gasterosteales</taxon>
        <taxon>Gasterosteidae</taxon>
        <taxon>Gasterosteus</taxon>
    </lineage>
</organism>
<evidence type="ECO:0000313" key="3">
    <source>
        <dbReference type="Ensembl" id="ENSGACP00000031239.1"/>
    </source>
</evidence>
<dbReference type="PANTHER" id="PTHR13968:SF6">
    <property type="entry name" value="RNA-BINDING PROTEIN RALY"/>
    <property type="match status" value="1"/>
</dbReference>
<name>A0AAQ4NX17_GASAC</name>
<proteinExistence type="predicted"/>
<evidence type="ECO:0000256" key="1">
    <source>
        <dbReference type="ARBA" id="ARBA00022884"/>
    </source>
</evidence>